<feature type="compositionally biased region" description="Basic residues" evidence="6">
    <location>
        <begin position="387"/>
        <end position="399"/>
    </location>
</feature>
<dbReference type="GO" id="GO:0005634">
    <property type="term" value="C:nucleus"/>
    <property type="evidence" value="ECO:0007669"/>
    <property type="project" value="UniProtKB-ARBA"/>
</dbReference>
<dbReference type="PROSITE" id="PS00028">
    <property type="entry name" value="ZINC_FINGER_C2H2_1"/>
    <property type="match status" value="7"/>
</dbReference>
<dbReference type="Gene3D" id="3.30.160.60">
    <property type="entry name" value="Classic Zinc Finger"/>
    <property type="match status" value="4"/>
</dbReference>
<feature type="domain" description="C2H2-type" evidence="7">
    <location>
        <begin position="246"/>
        <end position="274"/>
    </location>
</feature>
<feature type="region of interest" description="Disordered" evidence="6">
    <location>
        <begin position="1"/>
        <end position="117"/>
    </location>
</feature>
<feature type="domain" description="C2H2-type" evidence="7">
    <location>
        <begin position="358"/>
        <end position="390"/>
    </location>
</feature>
<gene>
    <name evidence="9" type="primary">LOC117641670</name>
</gene>
<dbReference type="AlphaFoldDB" id="A0A6P8YF39"/>
<evidence type="ECO:0000313" key="8">
    <source>
        <dbReference type="Proteomes" id="UP000515158"/>
    </source>
</evidence>
<keyword evidence="1" id="KW-0479">Metal-binding</keyword>
<dbReference type="GO" id="GO:0008270">
    <property type="term" value="F:zinc ion binding"/>
    <property type="evidence" value="ECO:0007669"/>
    <property type="project" value="UniProtKB-KW"/>
</dbReference>
<proteinExistence type="predicted"/>
<organism evidence="9">
    <name type="scientific">Thrips palmi</name>
    <name type="common">Melon thrips</name>
    <dbReference type="NCBI Taxonomy" id="161013"/>
    <lineage>
        <taxon>Eukaryota</taxon>
        <taxon>Metazoa</taxon>
        <taxon>Ecdysozoa</taxon>
        <taxon>Arthropoda</taxon>
        <taxon>Hexapoda</taxon>
        <taxon>Insecta</taxon>
        <taxon>Pterygota</taxon>
        <taxon>Neoptera</taxon>
        <taxon>Paraneoptera</taxon>
        <taxon>Thysanoptera</taxon>
        <taxon>Terebrantia</taxon>
        <taxon>Thripoidea</taxon>
        <taxon>Thripidae</taxon>
        <taxon>Thrips</taxon>
    </lineage>
</organism>
<evidence type="ECO:0000256" key="6">
    <source>
        <dbReference type="SAM" id="MobiDB-lite"/>
    </source>
</evidence>
<feature type="compositionally biased region" description="Basic and acidic residues" evidence="6">
    <location>
        <begin position="402"/>
        <end position="411"/>
    </location>
</feature>
<dbReference type="RefSeq" id="XP_034235066.1">
    <property type="nucleotide sequence ID" value="XM_034379175.1"/>
</dbReference>
<evidence type="ECO:0000259" key="7">
    <source>
        <dbReference type="PROSITE" id="PS50157"/>
    </source>
</evidence>
<dbReference type="InterPro" id="IPR013087">
    <property type="entry name" value="Znf_C2H2_type"/>
</dbReference>
<evidence type="ECO:0000256" key="5">
    <source>
        <dbReference type="PROSITE-ProRule" id="PRU00042"/>
    </source>
</evidence>
<dbReference type="InterPro" id="IPR036236">
    <property type="entry name" value="Znf_C2H2_sf"/>
</dbReference>
<dbReference type="Proteomes" id="UP000515158">
    <property type="component" value="Unplaced"/>
</dbReference>
<dbReference type="FunFam" id="3.30.160.60:FF:000446">
    <property type="entry name" value="Zinc finger protein"/>
    <property type="match status" value="1"/>
</dbReference>
<feature type="domain" description="C2H2-type" evidence="7">
    <location>
        <begin position="330"/>
        <end position="357"/>
    </location>
</feature>
<feature type="compositionally biased region" description="Low complexity" evidence="6">
    <location>
        <begin position="89"/>
        <end position="103"/>
    </location>
</feature>
<feature type="domain" description="C2H2-type" evidence="7">
    <location>
        <begin position="275"/>
        <end position="302"/>
    </location>
</feature>
<sequence>MKLRQTLARSCRKPQNGQTNIARSLRRKKKTSGSASDDDTSFEEVTPFSPMCDENDYSDEEEIFSRENANNESDEEYVPEISSPKPAKTKTSNGSNTTKTSSKVGKKQKQVNLSQTSDGPIDVADLKMILGNIEMASFKGILQELPEHFADEYCRYLFALQEKNSSSPHQNIPHSQPSGYCSKAFISSSHKCVICGKKFSSARQLKRHVIAEHETPQGYNCTSCDKLFKTLALFNHHVTFVHSTSHQCLYCDESFEGMQRLNDHIRTAHSCKHRFMCTLCKRGFSRGFQLMMHINVHTGLTPHKCKQCPKAYTTADSLREHERLHYKDKFHCDKCTKIFHTQKLLNLHALWHGTERRFKCNVCERAFKTPQHLFNHRATHNDDAHQVKRPRVKSKKHVVSSKVKEDVKSESGDNVTSQDDKTESLLFSTDNDLNQQPLNLEKTIFEDFEMECDSDEDEVVYQLL</sequence>
<dbReference type="SMART" id="SM00355">
    <property type="entry name" value="ZnF_C2H2"/>
    <property type="match status" value="7"/>
</dbReference>
<feature type="domain" description="C2H2-type" evidence="7">
    <location>
        <begin position="190"/>
        <end position="218"/>
    </location>
</feature>
<dbReference type="PROSITE" id="PS50157">
    <property type="entry name" value="ZINC_FINGER_C2H2_2"/>
    <property type="match status" value="7"/>
</dbReference>
<dbReference type="FunCoup" id="A0A6P8YF39">
    <property type="interactions" value="2017"/>
</dbReference>
<dbReference type="OrthoDB" id="7852576at2759"/>
<feature type="compositionally biased region" description="Acidic residues" evidence="6">
    <location>
        <begin position="53"/>
        <end position="62"/>
    </location>
</feature>
<dbReference type="PANTHER" id="PTHR24379">
    <property type="entry name" value="KRAB AND ZINC FINGER DOMAIN-CONTAINING"/>
    <property type="match status" value="1"/>
</dbReference>
<feature type="region of interest" description="Disordered" evidence="6">
    <location>
        <begin position="377"/>
        <end position="421"/>
    </location>
</feature>
<dbReference type="Pfam" id="PF00096">
    <property type="entry name" value="zf-C2H2"/>
    <property type="match status" value="4"/>
</dbReference>
<dbReference type="KEGG" id="tpal:117641670"/>
<feature type="domain" description="C2H2-type" evidence="7">
    <location>
        <begin position="303"/>
        <end position="330"/>
    </location>
</feature>
<evidence type="ECO:0000256" key="1">
    <source>
        <dbReference type="ARBA" id="ARBA00022723"/>
    </source>
</evidence>
<dbReference type="InParanoid" id="A0A6P8YF39"/>
<evidence type="ECO:0000256" key="2">
    <source>
        <dbReference type="ARBA" id="ARBA00022737"/>
    </source>
</evidence>
<evidence type="ECO:0000256" key="4">
    <source>
        <dbReference type="ARBA" id="ARBA00022833"/>
    </source>
</evidence>
<keyword evidence="4" id="KW-0862">Zinc</keyword>
<evidence type="ECO:0000256" key="3">
    <source>
        <dbReference type="ARBA" id="ARBA00022771"/>
    </source>
</evidence>
<feature type="compositionally biased region" description="Polar residues" evidence="6">
    <location>
        <begin position="13"/>
        <end position="22"/>
    </location>
</feature>
<name>A0A6P8YF39_THRPL</name>
<evidence type="ECO:0000313" key="9">
    <source>
        <dbReference type="RefSeq" id="XP_034235066.1"/>
    </source>
</evidence>
<keyword evidence="3 5" id="KW-0863">Zinc-finger</keyword>
<dbReference type="PANTHER" id="PTHR24379:SF121">
    <property type="entry name" value="C2H2-TYPE DOMAIN-CONTAINING PROTEIN"/>
    <property type="match status" value="1"/>
</dbReference>
<accession>A0A6P8YF39</accession>
<dbReference type="SUPFAM" id="SSF57667">
    <property type="entry name" value="beta-beta-alpha zinc fingers"/>
    <property type="match status" value="3"/>
</dbReference>
<protein>
    <submittedName>
        <fullName evidence="9">Zinc finger protein 568-like</fullName>
    </submittedName>
</protein>
<reference evidence="9" key="1">
    <citation type="submission" date="2025-08" db="UniProtKB">
        <authorList>
            <consortium name="RefSeq"/>
        </authorList>
    </citation>
    <scope>IDENTIFICATION</scope>
    <source>
        <tissue evidence="9">Total insect</tissue>
    </source>
</reference>
<keyword evidence="2" id="KW-0677">Repeat</keyword>
<keyword evidence="8" id="KW-1185">Reference proteome</keyword>
<dbReference type="GeneID" id="117641670"/>
<feature type="domain" description="C2H2-type" evidence="7">
    <location>
        <begin position="219"/>
        <end position="247"/>
    </location>
</feature>